<gene>
    <name evidence="2" type="ORF">SPIL2461_LOCUS9162</name>
</gene>
<evidence type="ECO:0000256" key="1">
    <source>
        <dbReference type="SAM" id="MobiDB-lite"/>
    </source>
</evidence>
<keyword evidence="3" id="KW-1185">Reference proteome</keyword>
<dbReference type="AlphaFoldDB" id="A0A812PZR1"/>
<dbReference type="EMBL" id="CAJNIZ010015730">
    <property type="protein sequence ID" value="CAE7377046.1"/>
    <property type="molecule type" value="Genomic_DNA"/>
</dbReference>
<feature type="non-terminal residue" evidence="2">
    <location>
        <position position="1"/>
    </location>
</feature>
<organism evidence="2 3">
    <name type="scientific">Symbiodinium pilosum</name>
    <name type="common">Dinoflagellate</name>
    <dbReference type="NCBI Taxonomy" id="2952"/>
    <lineage>
        <taxon>Eukaryota</taxon>
        <taxon>Sar</taxon>
        <taxon>Alveolata</taxon>
        <taxon>Dinophyceae</taxon>
        <taxon>Suessiales</taxon>
        <taxon>Symbiodiniaceae</taxon>
        <taxon>Symbiodinium</taxon>
    </lineage>
</organism>
<evidence type="ECO:0000313" key="3">
    <source>
        <dbReference type="Proteomes" id="UP000649617"/>
    </source>
</evidence>
<protein>
    <recommendedName>
        <fullName evidence="4">Reverse transcriptase domain-containing protein</fullName>
    </recommendedName>
</protein>
<feature type="region of interest" description="Disordered" evidence="1">
    <location>
        <begin position="554"/>
        <end position="600"/>
    </location>
</feature>
<feature type="compositionally biased region" description="Low complexity" evidence="1">
    <location>
        <begin position="562"/>
        <end position="580"/>
    </location>
</feature>
<name>A0A812PZR1_SYMPI</name>
<dbReference type="Proteomes" id="UP000649617">
    <property type="component" value="Unassembled WGS sequence"/>
</dbReference>
<feature type="non-terminal residue" evidence="2">
    <location>
        <position position="896"/>
    </location>
</feature>
<feature type="region of interest" description="Disordered" evidence="1">
    <location>
        <begin position="817"/>
        <end position="844"/>
    </location>
</feature>
<comment type="caution">
    <text evidence="2">The sequence shown here is derived from an EMBL/GenBank/DDBJ whole genome shotgun (WGS) entry which is preliminary data.</text>
</comment>
<feature type="region of interest" description="Disordered" evidence="1">
    <location>
        <begin position="86"/>
        <end position="108"/>
    </location>
</feature>
<feature type="compositionally biased region" description="Basic and acidic residues" evidence="1">
    <location>
        <begin position="829"/>
        <end position="839"/>
    </location>
</feature>
<feature type="compositionally biased region" description="Low complexity" evidence="1">
    <location>
        <begin position="98"/>
        <end position="108"/>
    </location>
</feature>
<proteinExistence type="predicted"/>
<evidence type="ECO:0000313" key="2">
    <source>
        <dbReference type="EMBL" id="CAE7377046.1"/>
    </source>
</evidence>
<reference evidence="2" key="1">
    <citation type="submission" date="2021-02" db="EMBL/GenBank/DDBJ databases">
        <authorList>
            <person name="Dougan E. K."/>
            <person name="Rhodes N."/>
            <person name="Thang M."/>
            <person name="Chan C."/>
        </authorList>
    </citation>
    <scope>NUCLEOTIDE SEQUENCE</scope>
</reference>
<accession>A0A812PZR1</accession>
<evidence type="ECO:0008006" key="4">
    <source>
        <dbReference type="Google" id="ProtNLM"/>
    </source>
</evidence>
<sequence>EFRGWKLLGHARIAPEELERRSDLFVRGLWPQLFHQATQAARTSQLASRTAQAEDAGRASRAAALVHLGELSAAARALVAEPLAPGTDATELRDPAGARRGAAAGPSGATNEHLRILLDDEEDGRLLHVVAKRLAQADVPPLALAALRVGRMVTLRKSRGGVLALVVGDVLRRLTGRVLAQTYATELQQACLPFQFGLSTRASTEALARVLEVATELDPRATVLSVDAAGAQDHVSRRAMLEALHARPELQPLPPYARRFYATPRDGVGSATGVDLQAAWLLLRYCASARANYLLRVWSPAATATGLLGHTDHPLPEGALQTAQLAAGFGGPGLCSALSDRHAAHWASWCDALPVLRGIGHQRLQGPLAHSPRAQGYTVRDWQEAMRPPADAICRVGRQAIAGQGGHQRRVAAQGDPVRRGALGQRAENPPSILGLRNLARLLGCAGGLCGFVEQLRTRARTTPALAQRDHAQPTRSALCGGEWACLSRLEGRDFRRKGSIRLGQWASVLRRHTGRCGVGKPLLRNHSAFWPGCFGADGSSDEAVSATVNEAGAQPNRELPGRSPASAAADAAEGVAPRADATDNGEQEESPVPHAQAPGNSFPPAAWAWLDDINFHHEFQVRLPTLQSVPRFLTPRVRRAFLAALTAIADVRSPPGCLRVWKLFLLLPRLLLTRRDAIGAQGRAELLHRLEFFWRGSWAELHRLSRRAADRQGRPQPERLGDTSEARGARACTLVRRGELSRACQVLTAAALAPGDATTLQALTDPDRDQRSRKPCAVPNEGVPQAFPAPRFKCTISSWMTRSPLTFFNRSGAPNGARIAGEGSGDQDGIHGEEKGEGGEQGEPLMPGLYPLAAYAALHELQACLRDGRAVFALFDDVYVVAPPDRVRELCAAVE</sequence>